<dbReference type="Proteomes" id="UP000315540">
    <property type="component" value="Unassembled WGS sequence"/>
</dbReference>
<dbReference type="PANTHER" id="PTHR43489">
    <property type="entry name" value="ISOMERASE"/>
    <property type="match status" value="1"/>
</dbReference>
<evidence type="ECO:0000313" key="3">
    <source>
        <dbReference type="EMBL" id="TPN82259.1"/>
    </source>
</evidence>
<name>A0A504J595_9FLAO</name>
<evidence type="ECO:0000259" key="2">
    <source>
        <dbReference type="Pfam" id="PF01261"/>
    </source>
</evidence>
<reference evidence="3 4" key="1">
    <citation type="submission" date="2019-06" db="EMBL/GenBank/DDBJ databases">
        <authorList>
            <person name="Meng X."/>
        </authorList>
    </citation>
    <scope>NUCLEOTIDE SEQUENCE [LARGE SCALE GENOMIC DNA]</scope>
    <source>
        <strain evidence="3 4">M625</strain>
    </source>
</reference>
<feature type="domain" description="Xylose isomerase-like TIM barrel" evidence="2">
    <location>
        <begin position="90"/>
        <end position="281"/>
    </location>
</feature>
<keyword evidence="4" id="KW-1185">Reference proteome</keyword>
<organism evidence="3 4">
    <name type="scientific">Aquimarina algicola</name>
    <dbReference type="NCBI Taxonomy" id="2589995"/>
    <lineage>
        <taxon>Bacteria</taxon>
        <taxon>Pseudomonadati</taxon>
        <taxon>Bacteroidota</taxon>
        <taxon>Flavobacteriia</taxon>
        <taxon>Flavobacteriales</taxon>
        <taxon>Flavobacteriaceae</taxon>
        <taxon>Aquimarina</taxon>
    </lineage>
</organism>
<dbReference type="InterPro" id="IPR050417">
    <property type="entry name" value="Sugar_Epim/Isomerase"/>
</dbReference>
<dbReference type="InterPro" id="IPR036237">
    <property type="entry name" value="Xyl_isomerase-like_sf"/>
</dbReference>
<dbReference type="InterPro" id="IPR013022">
    <property type="entry name" value="Xyl_isomerase-like_TIM-brl"/>
</dbReference>
<dbReference type="OrthoDB" id="9786584at2"/>
<dbReference type="AlphaFoldDB" id="A0A504J595"/>
<evidence type="ECO:0000313" key="4">
    <source>
        <dbReference type="Proteomes" id="UP000315540"/>
    </source>
</evidence>
<proteinExistence type="predicted"/>
<dbReference type="EMBL" id="VFWZ01000009">
    <property type="protein sequence ID" value="TPN82259.1"/>
    <property type="molecule type" value="Genomic_DNA"/>
</dbReference>
<dbReference type="SUPFAM" id="SSF51658">
    <property type="entry name" value="Xylose isomerase-like"/>
    <property type="match status" value="1"/>
</dbReference>
<dbReference type="Pfam" id="PF01261">
    <property type="entry name" value="AP_endonuc_2"/>
    <property type="match status" value="1"/>
</dbReference>
<dbReference type="PANTHER" id="PTHR43489:SF3">
    <property type="entry name" value="XYLOSE ISOMERASE DOMAIN PROTEIN TIM BARREL"/>
    <property type="match status" value="1"/>
</dbReference>
<dbReference type="Gene3D" id="3.20.20.150">
    <property type="entry name" value="Divalent-metal-dependent TIM barrel enzymes"/>
    <property type="match status" value="1"/>
</dbReference>
<accession>A0A504J595</accession>
<gene>
    <name evidence="3" type="ORF">FHK87_22810</name>
</gene>
<protein>
    <submittedName>
        <fullName evidence="3">TIM barrel protein</fullName>
    </submittedName>
</protein>
<comment type="caution">
    <text evidence="3">The sequence shown here is derived from an EMBL/GenBank/DDBJ whole genome shotgun (WGS) entry which is preliminary data.</text>
</comment>
<sequence>MAKNKINRRQAVKNISLSLGAIGVSGAMIPNEFKNTSETMDNYIQSSIKGNINHSACRWCYQKIPLQEFAQKGKDIGLKAIDLLKPDEWKIVQDAGLECSLATDTFANIIEGFNNPKHHEALQKQYIELISKAADAGIKQVIIFSGNRNGISDKEGWEQCAKGLDPLVKHAQKNNVTLVMELLNSKVDHEDYQCDHTPWGVALVDKIGSSHFKLLYDIYHMQIMEGDIIATIKKYHNYISHYHTGGVPGRHEINDTQELNYPAIMKAILDTKFTGFVAQEFIPTYDDKLASLKEAITICDV</sequence>
<evidence type="ECO:0000256" key="1">
    <source>
        <dbReference type="ARBA" id="ARBA00023235"/>
    </source>
</evidence>
<keyword evidence="1" id="KW-0413">Isomerase</keyword>
<dbReference type="RefSeq" id="WP_140597182.1">
    <property type="nucleotide sequence ID" value="NZ_VFWZ01000009.1"/>
</dbReference>
<dbReference type="GO" id="GO:0016853">
    <property type="term" value="F:isomerase activity"/>
    <property type="evidence" value="ECO:0007669"/>
    <property type="project" value="UniProtKB-KW"/>
</dbReference>